<dbReference type="InterPro" id="IPR036191">
    <property type="entry name" value="RRF_sf"/>
</dbReference>
<name>A0A0G0HI35_9BACT</name>
<dbReference type="FunFam" id="3.30.1360.40:FF:000001">
    <property type="entry name" value="Ribosome-recycling factor"/>
    <property type="match status" value="1"/>
</dbReference>
<comment type="function">
    <text evidence="3">Responsible for the release of ribosomes from messenger RNA at the termination of protein biosynthesis. May increase the efficiency of translation by recycling ribosomes from one round of translation to another.</text>
</comment>
<organism evidence="6 7">
    <name type="scientific">candidate division WS6 bacterium GW2011_GWC2_36_7</name>
    <dbReference type="NCBI Taxonomy" id="1619091"/>
    <lineage>
        <taxon>Bacteria</taxon>
        <taxon>Candidatus Dojkabacteria</taxon>
    </lineage>
</organism>
<dbReference type="Proteomes" id="UP000034075">
    <property type="component" value="Unassembled WGS sequence"/>
</dbReference>
<dbReference type="Pfam" id="PF01765">
    <property type="entry name" value="RRF"/>
    <property type="match status" value="1"/>
</dbReference>
<evidence type="ECO:0000256" key="3">
    <source>
        <dbReference type="HAMAP-Rule" id="MF_00040"/>
    </source>
</evidence>
<dbReference type="Gene3D" id="1.10.132.20">
    <property type="entry name" value="Ribosome-recycling factor"/>
    <property type="match status" value="1"/>
</dbReference>
<evidence type="ECO:0000259" key="5">
    <source>
        <dbReference type="Pfam" id="PF01765"/>
    </source>
</evidence>
<dbReference type="AlphaFoldDB" id="A0A0G0HI35"/>
<dbReference type="InterPro" id="IPR002661">
    <property type="entry name" value="Ribosome_recyc_fac"/>
</dbReference>
<evidence type="ECO:0000313" key="6">
    <source>
        <dbReference type="EMBL" id="KKQ11724.1"/>
    </source>
</evidence>
<evidence type="ECO:0000256" key="1">
    <source>
        <dbReference type="ARBA" id="ARBA00005912"/>
    </source>
</evidence>
<evidence type="ECO:0000313" key="7">
    <source>
        <dbReference type="Proteomes" id="UP000034075"/>
    </source>
</evidence>
<dbReference type="GO" id="GO:0005737">
    <property type="term" value="C:cytoplasm"/>
    <property type="evidence" value="ECO:0007669"/>
    <property type="project" value="UniProtKB-SubCell"/>
</dbReference>
<keyword evidence="3" id="KW-0963">Cytoplasm</keyword>
<dbReference type="NCBIfam" id="TIGR00496">
    <property type="entry name" value="frr"/>
    <property type="match status" value="1"/>
</dbReference>
<dbReference type="GO" id="GO:0006415">
    <property type="term" value="P:translational termination"/>
    <property type="evidence" value="ECO:0007669"/>
    <property type="project" value="UniProtKB-UniRule"/>
</dbReference>
<feature type="domain" description="Ribosome recycling factor" evidence="5">
    <location>
        <begin position="44"/>
        <end position="205"/>
    </location>
</feature>
<reference evidence="6 7" key="1">
    <citation type="journal article" date="2015" name="Nature">
        <title>rRNA introns, odd ribosomes, and small enigmatic genomes across a large radiation of phyla.</title>
        <authorList>
            <person name="Brown C.T."/>
            <person name="Hug L.A."/>
            <person name="Thomas B.C."/>
            <person name="Sharon I."/>
            <person name="Castelle C.J."/>
            <person name="Singh A."/>
            <person name="Wilkins M.J."/>
            <person name="Williams K.H."/>
            <person name="Banfield J.F."/>
        </authorList>
    </citation>
    <scope>NUCLEOTIDE SEQUENCE [LARGE SCALE GENOMIC DNA]</scope>
</reference>
<comment type="caution">
    <text evidence="6">The sequence shown here is derived from an EMBL/GenBank/DDBJ whole genome shotgun (WGS) entry which is preliminary data.</text>
</comment>
<dbReference type="EMBL" id="LBSF01000017">
    <property type="protein sequence ID" value="KKQ11724.1"/>
    <property type="molecule type" value="Genomic_DNA"/>
</dbReference>
<dbReference type="GO" id="GO:0043023">
    <property type="term" value="F:ribosomal large subunit binding"/>
    <property type="evidence" value="ECO:0007669"/>
    <property type="project" value="TreeGrafter"/>
</dbReference>
<evidence type="ECO:0000256" key="4">
    <source>
        <dbReference type="SAM" id="Coils"/>
    </source>
</evidence>
<protein>
    <recommendedName>
        <fullName evidence="3">Ribosome-recycling factor</fullName>
        <shortName evidence="3">RRF</shortName>
    </recommendedName>
    <alternativeName>
        <fullName evidence="3">Ribosome-releasing factor</fullName>
    </alternativeName>
</protein>
<comment type="similarity">
    <text evidence="1 3">Belongs to the RRF family.</text>
</comment>
<gene>
    <name evidence="3" type="primary">frr</name>
    <name evidence="6" type="ORF">US24_C0017G0006</name>
</gene>
<dbReference type="InterPro" id="IPR023584">
    <property type="entry name" value="Ribosome_recyc_fac_dom"/>
</dbReference>
<accession>A0A0G0HI35</accession>
<proteinExistence type="inferred from homology"/>
<dbReference type="PANTHER" id="PTHR20982">
    <property type="entry name" value="RIBOSOME RECYCLING FACTOR"/>
    <property type="match status" value="1"/>
</dbReference>
<dbReference type="PANTHER" id="PTHR20982:SF3">
    <property type="entry name" value="MITOCHONDRIAL RIBOSOME RECYCLING FACTOR PSEUDO 1"/>
    <property type="match status" value="1"/>
</dbReference>
<keyword evidence="4" id="KW-0175">Coiled coil</keyword>
<keyword evidence="2 3" id="KW-0648">Protein biosynthesis</keyword>
<sequence length="207" mass="23857">MKARLRPGLVMGNVVQYGDNIRDIKKMDIDVFKADIQKCIDHIHEDLTQIRTGRATPELVEEVMVNAYETMAPIKNYASISAVDAKTLSIQPWDKSILENISKAINIANMGLFPMIEGDRVLVKIPDLTEERRKEYVKLMKDRVEDGRIAVRQVRQKYMKEIEELQANGLSEDEADRTRDEIEKVVKETNQSIENIKEEKEKDLLTI</sequence>
<dbReference type="SUPFAM" id="SSF55194">
    <property type="entry name" value="Ribosome recycling factor, RRF"/>
    <property type="match status" value="1"/>
</dbReference>
<dbReference type="Gene3D" id="3.30.1360.40">
    <property type="match status" value="1"/>
</dbReference>
<feature type="coiled-coil region" evidence="4">
    <location>
        <begin position="148"/>
        <end position="199"/>
    </location>
</feature>
<dbReference type="PATRIC" id="fig|1619091.4.peg.237"/>
<dbReference type="HAMAP" id="MF_00040">
    <property type="entry name" value="RRF"/>
    <property type="match status" value="1"/>
</dbReference>
<evidence type="ECO:0000256" key="2">
    <source>
        <dbReference type="ARBA" id="ARBA00022917"/>
    </source>
</evidence>
<comment type="subcellular location">
    <subcellularLocation>
        <location evidence="3">Cytoplasm</location>
    </subcellularLocation>
</comment>